<evidence type="ECO:0000256" key="1">
    <source>
        <dbReference type="SAM" id="Coils"/>
    </source>
</evidence>
<reference evidence="3 4" key="1">
    <citation type="journal article" date="2020" name="Nat. Commun.">
        <title>Donkey genomes provide new insights into domestication and selection for coat color.</title>
        <authorList>
            <person name="Wang"/>
            <person name="C."/>
            <person name="Li"/>
            <person name="H."/>
            <person name="Guo"/>
            <person name="Y."/>
            <person name="Huang"/>
            <person name="J."/>
            <person name="Sun"/>
            <person name="Y."/>
            <person name="Min"/>
            <person name="J."/>
            <person name="Wang"/>
            <person name="J."/>
            <person name="Fang"/>
            <person name="X."/>
            <person name="Zhao"/>
            <person name="Z."/>
            <person name="Wang"/>
            <person name="S."/>
            <person name="Zhang"/>
            <person name="Y."/>
            <person name="Liu"/>
            <person name="Q."/>
            <person name="Jiang"/>
            <person name="Q."/>
            <person name="Wang"/>
            <person name="X."/>
            <person name="Guo"/>
            <person name="Y."/>
            <person name="Yang"/>
            <person name="C."/>
            <person name="Wang"/>
            <person name="Y."/>
            <person name="Tian"/>
            <person name="F."/>
            <person name="Zhuang"/>
            <person name="G."/>
            <person name="Fan"/>
            <person name="Y."/>
            <person name="Gao"/>
            <person name="Q."/>
            <person name="Li"/>
            <person name="Y."/>
            <person name="Ju"/>
            <person name="Z."/>
            <person name="Li"/>
            <person name="J."/>
            <person name="Li"/>
            <person name="R."/>
            <person name="Hou"/>
            <person name="M."/>
            <person name="Yang"/>
            <person name="G."/>
            <person name="Liu"/>
            <person name="G."/>
            <person name="Liu"/>
            <person name="W."/>
            <person name="Guo"/>
            <person name="J."/>
            <person name="Pan"/>
            <person name="S."/>
            <person name="Fan"/>
            <person name="G."/>
            <person name="Zhang"/>
            <person name="W."/>
            <person name="Zhang"/>
            <person name="R."/>
            <person name="Yu"/>
            <person name="J."/>
            <person name="Zhang"/>
            <person name="X."/>
            <person name="Yin"/>
            <person name="Q."/>
            <person name="Ji"/>
            <person name="C."/>
            <person name="Jin"/>
            <person name="Y."/>
            <person name="Yue"/>
            <person name="G."/>
            <person name="Liu"/>
            <person name="M."/>
            <person name="Xu"/>
            <person name="J."/>
            <person name="Liu"/>
            <person name="S."/>
            <person name="Jordana"/>
            <person name="J."/>
            <person name="Noce"/>
            <person name="A."/>
            <person name="Amills"/>
            <person name="M."/>
            <person name="Wu"/>
            <person name="D.D."/>
            <person name="Li"/>
            <person name="S."/>
            <person name="Zhou"/>
            <person name="X. and Zhong"/>
            <person name="J."/>
        </authorList>
    </citation>
    <scope>NUCLEOTIDE SEQUENCE [LARGE SCALE GENOMIC DNA]</scope>
</reference>
<accession>A0A8C4LGZ6</accession>
<organism evidence="3 4">
    <name type="scientific">Equus asinus</name>
    <name type="common">Donkey</name>
    <name type="synonym">Equus africanus asinus</name>
    <dbReference type="NCBI Taxonomy" id="9793"/>
    <lineage>
        <taxon>Eukaryota</taxon>
        <taxon>Metazoa</taxon>
        <taxon>Chordata</taxon>
        <taxon>Craniata</taxon>
        <taxon>Vertebrata</taxon>
        <taxon>Euteleostomi</taxon>
        <taxon>Mammalia</taxon>
        <taxon>Eutheria</taxon>
        <taxon>Laurasiatheria</taxon>
        <taxon>Perissodactyla</taxon>
        <taxon>Equidae</taxon>
        <taxon>Equus</taxon>
    </lineage>
</organism>
<protein>
    <submittedName>
        <fullName evidence="3">MGAT4 family member D</fullName>
    </submittedName>
</protein>
<keyword evidence="1" id="KW-0175">Coiled coil</keyword>
<dbReference type="Proteomes" id="UP000694387">
    <property type="component" value="Chromosome 3"/>
</dbReference>
<dbReference type="PROSITE" id="PS51257">
    <property type="entry name" value="PROKAR_LIPOPROTEIN"/>
    <property type="match status" value="1"/>
</dbReference>
<feature type="domain" description="MGAT4 conserved region" evidence="2">
    <location>
        <begin position="97"/>
        <end position="375"/>
    </location>
</feature>
<evidence type="ECO:0000259" key="2">
    <source>
        <dbReference type="Pfam" id="PF04666"/>
    </source>
</evidence>
<dbReference type="GO" id="GO:0005783">
    <property type="term" value="C:endoplasmic reticulum"/>
    <property type="evidence" value="ECO:0007669"/>
    <property type="project" value="Ensembl"/>
</dbReference>
<dbReference type="PANTHER" id="PTHR12062">
    <property type="entry name" value="N-ACETYLGLUCOSAMINYLTRANSFERASE VI"/>
    <property type="match status" value="1"/>
</dbReference>
<dbReference type="GO" id="GO:0005795">
    <property type="term" value="C:Golgi stack"/>
    <property type="evidence" value="ECO:0007669"/>
    <property type="project" value="Ensembl"/>
</dbReference>
<dbReference type="Pfam" id="PF04666">
    <property type="entry name" value="MGAT4_cons"/>
    <property type="match status" value="1"/>
</dbReference>
<dbReference type="GeneTree" id="ENSGT00940000161998"/>
<dbReference type="PANTHER" id="PTHR12062:SF10">
    <property type="entry name" value="ALPHA-1,3-MANNOSYL-GLYCOPROTEIN 4-BETA-N-ACETYLGLUCOSAMINYLTRANSFERASE-LIKE PROTEIN MGAT4D"/>
    <property type="match status" value="1"/>
</dbReference>
<evidence type="ECO:0000313" key="4">
    <source>
        <dbReference type="Proteomes" id="UP000694387"/>
    </source>
</evidence>
<dbReference type="GO" id="GO:0016020">
    <property type="term" value="C:membrane"/>
    <property type="evidence" value="ECO:0007669"/>
    <property type="project" value="Ensembl"/>
</dbReference>
<dbReference type="GO" id="GO:0005793">
    <property type="term" value="C:endoplasmic reticulum-Golgi intermediate compartment"/>
    <property type="evidence" value="ECO:0007669"/>
    <property type="project" value="Ensembl"/>
</dbReference>
<reference evidence="3" key="3">
    <citation type="submission" date="2025-09" db="UniProtKB">
        <authorList>
            <consortium name="Ensembl"/>
        </authorList>
    </citation>
    <scope>IDENTIFICATION</scope>
</reference>
<dbReference type="GO" id="GO:0006487">
    <property type="term" value="P:protein N-linked glycosylation"/>
    <property type="evidence" value="ECO:0007669"/>
    <property type="project" value="TreeGrafter"/>
</dbReference>
<proteinExistence type="predicted"/>
<dbReference type="Ensembl" id="ENSEAST00005012121.2">
    <property type="protein sequence ID" value="ENSEASP00005011146.2"/>
    <property type="gene ID" value="ENSEASG00005007849.2"/>
</dbReference>
<reference evidence="3" key="2">
    <citation type="submission" date="2025-08" db="UniProtKB">
        <authorList>
            <consortium name="Ensembl"/>
        </authorList>
    </citation>
    <scope>IDENTIFICATION</scope>
</reference>
<dbReference type="InterPro" id="IPR006759">
    <property type="entry name" value="Glyco_transf_54"/>
</dbReference>
<dbReference type="InterPro" id="IPR057279">
    <property type="entry name" value="MGAT4"/>
</dbReference>
<name>A0A8C4LGZ6_EQUAS</name>
<dbReference type="AlphaFoldDB" id="A0A8C4LGZ6"/>
<sequence>MRTKQVNFLIAFAAVVLFSFSCFCISRMTQTNNQLINCRNHILEFKENMLRLKNKTETNRQELMKTLNRMKDEIEQRENLSARLVEKKVNTSDKIETVTNAFEILKFFLPHLRKVGRIYPNVIIGKEKTGVSFALGIPTVNRGNHTYLKQTLTSIVSRMTLSEENDSVVIVSIADSNEDYVKSVVDMITKKFRKQVKSGSLEVISIPAYFYPTMLHDKESTEDSEKLERWKTKQVLDFCFLMLYAQPKAMYYLQLEDDIIAKKSYFTTITDFVHNITSNNWFSIEFSVLGFIGKLFKSADLTDFVQFFLMFYKDKPIDWLLGYIFQIKMCHPGETTEKCIERNREIRIRYKPSLFQHVGIQSSFPGREQRLKDIYY</sequence>
<evidence type="ECO:0000313" key="3">
    <source>
        <dbReference type="Ensembl" id="ENSEASP00005011146.2"/>
    </source>
</evidence>
<keyword evidence="4" id="KW-1185">Reference proteome</keyword>
<gene>
    <name evidence="3" type="primary">MGAT4D</name>
</gene>
<feature type="coiled-coil region" evidence="1">
    <location>
        <begin position="53"/>
        <end position="90"/>
    </location>
</feature>
<dbReference type="GO" id="GO:0008375">
    <property type="term" value="F:acetylglucosaminyltransferase activity"/>
    <property type="evidence" value="ECO:0007669"/>
    <property type="project" value="TreeGrafter"/>
</dbReference>